<comment type="similarity">
    <text evidence="3">In the N-terminal section; belongs to the malic enzymes family.</text>
</comment>
<dbReference type="PANTHER" id="PTHR43237:SF4">
    <property type="entry name" value="NADP-DEPENDENT MALIC ENZYME"/>
    <property type="match status" value="1"/>
</dbReference>
<evidence type="ECO:0000259" key="14">
    <source>
        <dbReference type="SMART" id="SM01274"/>
    </source>
</evidence>
<dbReference type="InterPro" id="IPR002505">
    <property type="entry name" value="PTA_PTB"/>
</dbReference>
<reference evidence="15" key="1">
    <citation type="submission" date="2020-12" db="EMBL/GenBank/DDBJ databases">
        <title>Devosia sp. MSA67 isolated from Mo River.</title>
        <authorList>
            <person name="Ma F."/>
            <person name="Zi Z."/>
        </authorList>
    </citation>
    <scope>NUCLEOTIDE SEQUENCE</scope>
    <source>
        <strain evidence="15">MSA67</strain>
    </source>
</reference>
<dbReference type="InterPro" id="IPR042113">
    <property type="entry name" value="P_AcTrfase_dom1"/>
</dbReference>
<dbReference type="PIRSF" id="PIRSF036684">
    <property type="entry name" value="ME_PTA"/>
    <property type="match status" value="1"/>
</dbReference>
<dbReference type="FunFam" id="3.40.50.10380:FF:000003">
    <property type="entry name" value="NADP-dependent malic enzyme"/>
    <property type="match status" value="1"/>
</dbReference>
<comment type="similarity">
    <text evidence="4">In the C-terminal section; belongs to the phosphate acetyltransferase and butyryltransferase family.</text>
</comment>
<comment type="caution">
    <text evidence="15">The sequence shown here is derived from an EMBL/GenBank/DDBJ whole genome shotgun (WGS) entry which is preliminary data.</text>
</comment>
<dbReference type="InterPro" id="IPR046346">
    <property type="entry name" value="Aminoacid_DH-like_N_sf"/>
</dbReference>
<keyword evidence="8" id="KW-0511">Multifunctional enzyme</keyword>
<comment type="subunit">
    <text evidence="5">Homooctamer.</text>
</comment>
<dbReference type="GO" id="GO:0016616">
    <property type="term" value="F:oxidoreductase activity, acting on the CH-OH group of donors, NAD or NADP as acceptor"/>
    <property type="evidence" value="ECO:0007669"/>
    <property type="project" value="InterPro"/>
</dbReference>
<dbReference type="Pfam" id="PF01515">
    <property type="entry name" value="PTA_PTB"/>
    <property type="match status" value="1"/>
</dbReference>
<dbReference type="Proteomes" id="UP000602124">
    <property type="component" value="Unassembled WGS sequence"/>
</dbReference>
<feature type="binding site" evidence="11">
    <location>
        <position position="307"/>
    </location>
    <ligand>
        <name>a divalent metal cation</name>
        <dbReference type="ChEBI" id="CHEBI:60240"/>
    </ligand>
</feature>
<evidence type="ECO:0000256" key="1">
    <source>
        <dbReference type="ARBA" id="ARBA00001936"/>
    </source>
</evidence>
<dbReference type="InterPro" id="IPR012188">
    <property type="entry name" value="ME_PTA"/>
</dbReference>
<evidence type="ECO:0000256" key="11">
    <source>
        <dbReference type="PIRSR" id="PIRSR036684-3"/>
    </source>
</evidence>
<gene>
    <name evidence="15" type="ORF">JEQ47_05130</name>
</gene>
<dbReference type="Gene3D" id="3.40.50.10950">
    <property type="match status" value="1"/>
</dbReference>
<dbReference type="EMBL" id="JAEKMH010000001">
    <property type="protein sequence ID" value="MBJ3784096.1"/>
    <property type="molecule type" value="Genomic_DNA"/>
</dbReference>
<dbReference type="SUPFAM" id="SSF51735">
    <property type="entry name" value="NAD(P)-binding Rossmann-fold domains"/>
    <property type="match status" value="1"/>
</dbReference>
<dbReference type="SUPFAM" id="SSF53223">
    <property type="entry name" value="Aminoacid dehydrogenase-like, N-terminal domain"/>
    <property type="match status" value="1"/>
</dbReference>
<dbReference type="AlphaFoldDB" id="A0A934MKY7"/>
<feature type="active site" description="Proton acceptor" evidence="9">
    <location>
        <position position="114"/>
    </location>
</feature>
<dbReference type="FunFam" id="3.40.50.720:FF:000095">
    <property type="entry name" value="NADP-dependent malic enzyme"/>
    <property type="match status" value="1"/>
</dbReference>
<dbReference type="SMART" id="SM01274">
    <property type="entry name" value="malic"/>
    <property type="match status" value="1"/>
</dbReference>
<sequence length="771" mass="83442">MGLRRKVPPWHGPSEERTVSDTPSLRDAALHFHEYPRPGKLEIVATKPLANTRDLSLAYSPGVAIPCEEIAANPADAYKYTSKGNLVAVISNGTAVLGLGNIGALASKPVMEGKAVLFKKFAGIDSIDLEINEQDPKRFIEIVAPLEPSFGGINLEDIKAPECFEIEEALRERMNIPVFHDDQHGTAIIVAAAVINAMRLVKKDIGQVKIVTSGAGAAAIACMNMLIAVGAKRENIWIADSKGLVTKKRDNSVDRWRGAFAQDTDATELADVMAGADIYVGLSKAGALKPEMMRDMAENPLILALSNPIPEIMPELAKATRADALVCTGRSDYANQVNNVLCFPFLFRGALDCGATIINEEMKAAAAHAIAKLAHEPGLEATAHGVPAIFGPDYLIPNPFDQRLILRIAPAVAKAAMDSGVAKRPIEDFDAYRDQLRRFVFRSGLVMKPMIEQAQATDKRIAFADGEDERVLRAAQVILEDGIGKPILIGRPLVIESRLERFGLTIRPGRDFEVINPEDDPRYRDYVDEFHALVGRKGVTPDTARTIVRTNTTVIGALGVRRGDADALICGLQGRFIKHARDIHSIIGVAPGAQQLSALSMLILNRGVFFLADTYANIDPSEDELVSIALQARDHLKRFNIDAKAALLSYSNFGSRDGDTSIKMRAVFEKLQRLAPDLVVEGEMQGDLAVNAELRERYIPDSVLKGEANLLIFPNLEAANLSMTLLKELNNGLHIGPILMGTAKPAHILAPTVTSRGIVNMAAIAATEAAG</sequence>
<dbReference type="GO" id="GO:0051287">
    <property type="term" value="F:NAD binding"/>
    <property type="evidence" value="ECO:0007669"/>
    <property type="project" value="InterPro"/>
</dbReference>
<dbReference type="Gene3D" id="3.40.50.10380">
    <property type="entry name" value="Malic enzyme, N-terminal domain"/>
    <property type="match status" value="1"/>
</dbReference>
<dbReference type="GO" id="GO:0004470">
    <property type="term" value="F:malic enzyme activity"/>
    <property type="evidence" value="ECO:0007669"/>
    <property type="project" value="InterPro"/>
</dbReference>
<dbReference type="GO" id="GO:0046872">
    <property type="term" value="F:metal ion binding"/>
    <property type="evidence" value="ECO:0007669"/>
    <property type="project" value="UniProtKB-KW"/>
</dbReference>
<dbReference type="CDD" id="cd05311">
    <property type="entry name" value="NAD_bind_2_malic_enz"/>
    <property type="match status" value="1"/>
</dbReference>
<accession>A0A934MKY7</accession>
<evidence type="ECO:0000256" key="9">
    <source>
        <dbReference type="PIRSR" id="PIRSR036684-1"/>
    </source>
</evidence>
<feature type="domain" description="Malic enzyme N-terminal" evidence="14">
    <location>
        <begin position="38"/>
        <end position="171"/>
    </location>
</feature>
<dbReference type="Pfam" id="PF03949">
    <property type="entry name" value="Malic_M"/>
    <property type="match status" value="1"/>
</dbReference>
<dbReference type="InterPro" id="IPR051674">
    <property type="entry name" value="Malate_Decarboxylase"/>
</dbReference>
<evidence type="ECO:0000313" key="15">
    <source>
        <dbReference type="EMBL" id="MBJ3784096.1"/>
    </source>
</evidence>
<proteinExistence type="inferred from homology"/>
<dbReference type="SUPFAM" id="SSF53659">
    <property type="entry name" value="Isocitrate/Isopropylmalate dehydrogenase-like"/>
    <property type="match status" value="1"/>
</dbReference>
<evidence type="ECO:0000259" key="13">
    <source>
        <dbReference type="SMART" id="SM00919"/>
    </source>
</evidence>
<dbReference type="GO" id="GO:0006108">
    <property type="term" value="P:malate metabolic process"/>
    <property type="evidence" value="ECO:0007669"/>
    <property type="project" value="InterPro"/>
</dbReference>
<dbReference type="PROSITE" id="PS00331">
    <property type="entry name" value="MALIC_ENZYMES"/>
    <property type="match status" value="1"/>
</dbReference>
<dbReference type="InterPro" id="IPR036291">
    <property type="entry name" value="NAD(P)-bd_dom_sf"/>
</dbReference>
<keyword evidence="6 10" id="KW-0479">Metal-binding</keyword>
<dbReference type="Pfam" id="PF00390">
    <property type="entry name" value="malic"/>
    <property type="match status" value="1"/>
</dbReference>
<dbReference type="SMART" id="SM00919">
    <property type="entry name" value="Malic_M"/>
    <property type="match status" value="1"/>
</dbReference>
<feature type="region of interest" description="Disordered" evidence="12">
    <location>
        <begin position="1"/>
        <end position="23"/>
    </location>
</feature>
<dbReference type="Gene3D" id="3.40.50.720">
    <property type="entry name" value="NAD(P)-binding Rossmann-like Domain"/>
    <property type="match status" value="1"/>
</dbReference>
<evidence type="ECO:0000256" key="3">
    <source>
        <dbReference type="ARBA" id="ARBA00007686"/>
    </source>
</evidence>
<comment type="cofactor">
    <cofactor evidence="2">
        <name>Mg(2+)</name>
        <dbReference type="ChEBI" id="CHEBI:18420"/>
    </cofactor>
</comment>
<evidence type="ECO:0000256" key="2">
    <source>
        <dbReference type="ARBA" id="ARBA00001946"/>
    </source>
</evidence>
<keyword evidence="7" id="KW-0560">Oxidoreductase</keyword>
<keyword evidence="11" id="KW-0521">NADP</keyword>
<evidence type="ECO:0000256" key="7">
    <source>
        <dbReference type="ARBA" id="ARBA00023002"/>
    </source>
</evidence>
<dbReference type="Gene3D" id="3.40.50.10750">
    <property type="entry name" value="Isocitrate/Isopropylmalate dehydrogenase-like"/>
    <property type="match status" value="1"/>
</dbReference>
<dbReference type="InterPro" id="IPR012301">
    <property type="entry name" value="Malic_N_dom"/>
</dbReference>
<evidence type="ECO:0000256" key="8">
    <source>
        <dbReference type="ARBA" id="ARBA00023268"/>
    </source>
</evidence>
<feature type="domain" description="Malic enzyme NAD-binding" evidence="13">
    <location>
        <begin position="183"/>
        <end position="417"/>
    </location>
</feature>
<dbReference type="RefSeq" id="WP_198875294.1">
    <property type="nucleotide sequence ID" value="NZ_JAEKMH010000001.1"/>
</dbReference>
<feature type="binding site" evidence="11">
    <location>
        <position position="182"/>
    </location>
    <ligand>
        <name>a divalent metal cation</name>
        <dbReference type="ChEBI" id="CHEBI:60240"/>
    </ligand>
</feature>
<feature type="binding site" evidence="11">
    <location>
        <begin position="96"/>
        <end position="103"/>
    </location>
    <ligand>
        <name>NADP(+)</name>
        <dbReference type="ChEBI" id="CHEBI:58349"/>
    </ligand>
</feature>
<keyword evidence="16" id="KW-1185">Reference proteome</keyword>
<evidence type="ECO:0000256" key="5">
    <source>
        <dbReference type="ARBA" id="ARBA00011823"/>
    </source>
</evidence>
<dbReference type="GO" id="GO:0016746">
    <property type="term" value="F:acyltransferase activity"/>
    <property type="evidence" value="ECO:0007669"/>
    <property type="project" value="InterPro"/>
</dbReference>
<dbReference type="InterPro" id="IPR037062">
    <property type="entry name" value="Malic_N_dom_sf"/>
</dbReference>
<dbReference type="InterPro" id="IPR042112">
    <property type="entry name" value="P_AcTrfase_dom2"/>
</dbReference>
<dbReference type="InterPro" id="IPR045213">
    <property type="entry name" value="Malic_NAD-bd_bact_type"/>
</dbReference>
<dbReference type="InterPro" id="IPR012302">
    <property type="entry name" value="Malic_NAD-bd"/>
</dbReference>
<evidence type="ECO:0000256" key="12">
    <source>
        <dbReference type="SAM" id="MobiDB-lite"/>
    </source>
</evidence>
<evidence type="ECO:0000256" key="4">
    <source>
        <dbReference type="ARBA" id="ARBA00008756"/>
    </source>
</evidence>
<evidence type="ECO:0000256" key="6">
    <source>
        <dbReference type="ARBA" id="ARBA00022723"/>
    </source>
</evidence>
<protein>
    <submittedName>
        <fullName evidence="15">NADP-dependent malic enzyme</fullName>
    </submittedName>
</protein>
<evidence type="ECO:0000256" key="10">
    <source>
        <dbReference type="PIRSR" id="PIRSR036684-2"/>
    </source>
</evidence>
<feature type="binding site" evidence="10">
    <location>
        <position position="156"/>
    </location>
    <ligand>
        <name>a divalent metal cation</name>
        <dbReference type="ChEBI" id="CHEBI:60240"/>
    </ligand>
</feature>
<feature type="binding site" evidence="10">
    <location>
        <position position="157"/>
    </location>
    <ligand>
        <name>a divalent metal cation</name>
        <dbReference type="ChEBI" id="CHEBI:60240"/>
    </ligand>
</feature>
<comment type="cofactor">
    <cofactor evidence="1">
        <name>Mn(2+)</name>
        <dbReference type="ChEBI" id="CHEBI:29035"/>
    </cofactor>
</comment>
<organism evidence="15 16">
    <name type="scientific">Devosia sediminis</name>
    <dbReference type="NCBI Taxonomy" id="2798801"/>
    <lineage>
        <taxon>Bacteria</taxon>
        <taxon>Pseudomonadati</taxon>
        <taxon>Pseudomonadota</taxon>
        <taxon>Alphaproteobacteria</taxon>
        <taxon>Hyphomicrobiales</taxon>
        <taxon>Devosiaceae</taxon>
        <taxon>Devosia</taxon>
    </lineage>
</organism>
<dbReference type="PANTHER" id="PTHR43237">
    <property type="entry name" value="NADP-DEPENDENT MALIC ENZYME"/>
    <property type="match status" value="1"/>
</dbReference>
<dbReference type="InterPro" id="IPR015884">
    <property type="entry name" value="Malic_enzyme_CS"/>
</dbReference>
<name>A0A934MKY7_9HYPH</name>
<evidence type="ECO:0000313" key="16">
    <source>
        <dbReference type="Proteomes" id="UP000602124"/>
    </source>
</evidence>